<feature type="transmembrane region" description="Helical" evidence="1">
    <location>
        <begin position="213"/>
        <end position="237"/>
    </location>
</feature>
<sequence>MMELPFLLVLFFAVAYFTFSSRGVLAYTFGIYLDLPNVIIHECGHALTARLWGGSIQSIKFNVLPSIVKSGGVLGVAEIGYRSRLGMFFSLLGGYVSQALFFVVMAYLYLLGQLLWIIPLFLGIYLLTNLLAQEKSLWQNLIILIMIGTTVLLYRNNYSVLLRIYQSVDVITVGFVIWYLLGLAHQFFIVLLLKTDSQWDGTALATRTFIPTVIWKGVFLLAMGGAYFTPIWLQLLVI</sequence>
<feature type="transmembrane region" description="Helical" evidence="1">
    <location>
        <begin position="85"/>
        <end position="107"/>
    </location>
</feature>
<evidence type="ECO:0000313" key="5">
    <source>
        <dbReference type="Proteomes" id="UP000199280"/>
    </source>
</evidence>
<keyword evidence="1" id="KW-0812">Transmembrane</keyword>
<keyword evidence="1" id="KW-0472">Membrane</keyword>
<reference evidence="3 5" key="2">
    <citation type="submission" date="2016-10" db="EMBL/GenBank/DDBJ databases">
        <authorList>
            <person name="Varghese N."/>
            <person name="Submissions S."/>
        </authorList>
    </citation>
    <scope>NUCLEOTIDE SEQUENCE [LARGE SCALE GENOMIC DNA]</scope>
    <source>
        <strain evidence="3 5">DSM 22150</strain>
    </source>
</reference>
<dbReference type="EMBL" id="FJNB01000001">
    <property type="protein sequence ID" value="CZQ80593.1"/>
    <property type="molecule type" value="Genomic_DNA"/>
</dbReference>
<reference evidence="2 4" key="1">
    <citation type="submission" date="2016-02" db="EMBL/GenBank/DDBJ databases">
        <authorList>
            <person name="Wen L."/>
            <person name="He K."/>
            <person name="Yang H."/>
        </authorList>
    </citation>
    <scope>NUCLEOTIDE SEQUENCE [LARGE SCALE GENOMIC DNA]</scope>
    <source>
        <strain evidence="2">Trichococcus_R210</strain>
    </source>
</reference>
<evidence type="ECO:0000313" key="2">
    <source>
        <dbReference type="EMBL" id="CZQ80593.1"/>
    </source>
</evidence>
<name>A0A143Y626_9LACT</name>
<keyword evidence="5" id="KW-1185">Reference proteome</keyword>
<organism evidence="2 4">
    <name type="scientific">Trichococcus ilyis</name>
    <dbReference type="NCBI Taxonomy" id="640938"/>
    <lineage>
        <taxon>Bacteria</taxon>
        <taxon>Bacillati</taxon>
        <taxon>Bacillota</taxon>
        <taxon>Bacilli</taxon>
        <taxon>Lactobacillales</taxon>
        <taxon>Carnobacteriaceae</taxon>
        <taxon>Trichococcus</taxon>
    </lineage>
</organism>
<feature type="transmembrane region" description="Helical" evidence="1">
    <location>
        <begin position="138"/>
        <end position="156"/>
    </location>
</feature>
<evidence type="ECO:0000313" key="4">
    <source>
        <dbReference type="Proteomes" id="UP000076878"/>
    </source>
</evidence>
<evidence type="ECO:0000313" key="3">
    <source>
        <dbReference type="EMBL" id="SEI55643.1"/>
    </source>
</evidence>
<dbReference type="Proteomes" id="UP000076878">
    <property type="component" value="Unassembled WGS sequence"/>
</dbReference>
<dbReference type="RefSeq" id="WP_068620410.1">
    <property type="nucleotide sequence ID" value="NZ_FJNB01000001.1"/>
</dbReference>
<proteinExistence type="predicted"/>
<protein>
    <submittedName>
        <fullName evidence="3">Peptidase M50B-like</fullName>
    </submittedName>
</protein>
<evidence type="ECO:0000256" key="1">
    <source>
        <dbReference type="SAM" id="Phobius"/>
    </source>
</evidence>
<feature type="transmembrane region" description="Helical" evidence="1">
    <location>
        <begin position="168"/>
        <end position="193"/>
    </location>
</feature>
<keyword evidence="1" id="KW-1133">Transmembrane helix</keyword>
<dbReference type="Pfam" id="PF13398">
    <property type="entry name" value="Peptidase_M50B"/>
    <property type="match status" value="1"/>
</dbReference>
<dbReference type="AlphaFoldDB" id="A0A143Y626"/>
<accession>A0A143Y626</accession>
<dbReference type="InterPro" id="IPR049500">
    <property type="entry name" value="Peptidase_M50B-like"/>
</dbReference>
<dbReference type="Proteomes" id="UP000199280">
    <property type="component" value="Unassembled WGS sequence"/>
</dbReference>
<gene>
    <name evidence="3" type="ORF">SAMN05216375_101200</name>
    <name evidence="2" type="ORF">TR210_68</name>
</gene>
<dbReference type="EMBL" id="FNYT01000001">
    <property type="protein sequence ID" value="SEI55643.1"/>
    <property type="molecule type" value="Genomic_DNA"/>
</dbReference>
<feature type="transmembrane region" description="Helical" evidence="1">
    <location>
        <begin position="114"/>
        <end position="132"/>
    </location>
</feature>